<feature type="compositionally biased region" description="Polar residues" evidence="1">
    <location>
        <begin position="964"/>
        <end position="973"/>
    </location>
</feature>
<dbReference type="SUPFAM" id="SSF117289">
    <property type="entry name" value="Nucleoporin domain"/>
    <property type="match status" value="1"/>
</dbReference>
<feature type="region of interest" description="Disordered" evidence="1">
    <location>
        <begin position="1408"/>
        <end position="1450"/>
    </location>
</feature>
<evidence type="ECO:0000313" key="2">
    <source>
        <dbReference type="EMBL" id="KAG9465779.1"/>
    </source>
</evidence>
<dbReference type="OrthoDB" id="248320at2759"/>
<feature type="region of interest" description="Disordered" evidence="1">
    <location>
        <begin position="1316"/>
        <end position="1373"/>
    </location>
</feature>
<feature type="region of interest" description="Disordered" evidence="1">
    <location>
        <begin position="1842"/>
        <end position="1865"/>
    </location>
</feature>
<feature type="compositionally biased region" description="Polar residues" evidence="1">
    <location>
        <begin position="1363"/>
        <end position="1373"/>
    </location>
</feature>
<dbReference type="GO" id="GO:0006405">
    <property type="term" value="P:RNA export from nucleus"/>
    <property type="evidence" value="ECO:0007669"/>
    <property type="project" value="TreeGrafter"/>
</dbReference>
<dbReference type="EMBL" id="WNTK01002686">
    <property type="protein sequence ID" value="KAG9465779.1"/>
    <property type="molecule type" value="Genomic_DNA"/>
</dbReference>
<feature type="region of interest" description="Disordered" evidence="1">
    <location>
        <begin position="795"/>
        <end position="834"/>
    </location>
</feature>
<feature type="region of interest" description="Disordered" evidence="1">
    <location>
        <begin position="1093"/>
        <end position="1119"/>
    </location>
</feature>
<dbReference type="InterPro" id="IPR015943">
    <property type="entry name" value="WD40/YVTN_repeat-like_dom_sf"/>
</dbReference>
<feature type="region of interest" description="Disordered" evidence="1">
    <location>
        <begin position="1154"/>
        <end position="1194"/>
    </location>
</feature>
<organism evidence="2 3">
    <name type="scientific">Eleutherodactylus coqui</name>
    <name type="common">Puerto Rican coqui</name>
    <dbReference type="NCBI Taxonomy" id="57060"/>
    <lineage>
        <taxon>Eukaryota</taxon>
        <taxon>Metazoa</taxon>
        <taxon>Chordata</taxon>
        <taxon>Craniata</taxon>
        <taxon>Vertebrata</taxon>
        <taxon>Euteleostomi</taxon>
        <taxon>Amphibia</taxon>
        <taxon>Batrachia</taxon>
        <taxon>Anura</taxon>
        <taxon>Neobatrachia</taxon>
        <taxon>Hyloidea</taxon>
        <taxon>Eleutherodactylidae</taxon>
        <taxon>Eleutherodactylinae</taxon>
        <taxon>Eleutherodactylus</taxon>
        <taxon>Eleutherodactylus</taxon>
    </lineage>
</organism>
<feature type="compositionally biased region" description="Low complexity" evidence="1">
    <location>
        <begin position="1477"/>
        <end position="1501"/>
    </location>
</feature>
<dbReference type="GO" id="GO:0006606">
    <property type="term" value="P:protein import into nucleus"/>
    <property type="evidence" value="ECO:0007669"/>
    <property type="project" value="TreeGrafter"/>
</dbReference>
<dbReference type="PANTHER" id="PTHR23193">
    <property type="entry name" value="NUCLEAR PORE COMPLEX PROTEIN NUP"/>
    <property type="match status" value="1"/>
</dbReference>
<reference evidence="2" key="1">
    <citation type="thesis" date="2020" institute="ProQuest LLC" country="789 East Eisenhower Parkway, Ann Arbor, MI, USA">
        <title>Comparative Genomics and Chromosome Evolution.</title>
        <authorList>
            <person name="Mudd A.B."/>
        </authorList>
    </citation>
    <scope>NUCLEOTIDE SEQUENCE</scope>
    <source>
        <strain evidence="2">HN-11 Male</strain>
        <tissue evidence="2">Kidney and liver</tissue>
    </source>
</reference>
<feature type="compositionally biased region" description="Low complexity" evidence="1">
    <location>
        <begin position="435"/>
        <end position="454"/>
    </location>
</feature>
<dbReference type="Gene3D" id="2.130.10.10">
    <property type="entry name" value="YVTN repeat-like/Quinoprotein amine dehydrogenase"/>
    <property type="match status" value="1"/>
</dbReference>
<dbReference type="PANTHER" id="PTHR23193:SF21">
    <property type="entry name" value="NUCLEAR PORE COMPLEX PROTEIN NUP214"/>
    <property type="match status" value="1"/>
</dbReference>
<dbReference type="GO" id="GO:0017056">
    <property type="term" value="F:structural constituent of nuclear pore"/>
    <property type="evidence" value="ECO:0007669"/>
    <property type="project" value="TreeGrafter"/>
</dbReference>
<gene>
    <name evidence="2" type="ORF">GDO78_017736</name>
</gene>
<name>A0A8J6B9S7_ELECQ</name>
<keyword evidence="3" id="KW-1185">Reference proteome</keyword>
<protein>
    <recommendedName>
        <fullName evidence="4">Nuclear pore complex protein Nup214 phenylalanine-glycine (FG) domain-containing protein</fullName>
    </recommendedName>
</protein>
<feature type="region of interest" description="Disordered" evidence="1">
    <location>
        <begin position="1471"/>
        <end position="1501"/>
    </location>
</feature>
<evidence type="ECO:0000313" key="3">
    <source>
        <dbReference type="Proteomes" id="UP000770717"/>
    </source>
</evidence>
<dbReference type="GO" id="GO:0005643">
    <property type="term" value="C:nuclear pore"/>
    <property type="evidence" value="ECO:0007669"/>
    <property type="project" value="TreeGrafter"/>
</dbReference>
<proteinExistence type="predicted"/>
<feature type="region of interest" description="Disordered" evidence="1">
    <location>
        <begin position="964"/>
        <end position="1021"/>
    </location>
</feature>
<feature type="compositionally biased region" description="Low complexity" evidence="1">
    <location>
        <begin position="974"/>
        <end position="994"/>
    </location>
</feature>
<dbReference type="InterPro" id="IPR026054">
    <property type="entry name" value="Nucleoporin"/>
</dbReference>
<feature type="compositionally biased region" description="Polar residues" evidence="1">
    <location>
        <begin position="1409"/>
        <end position="1434"/>
    </location>
</feature>
<comment type="caution">
    <text evidence="2">The sequence shown here is derived from an EMBL/GenBank/DDBJ whole genome shotgun (WGS) entry which is preliminary data.</text>
</comment>
<evidence type="ECO:0008006" key="4">
    <source>
        <dbReference type="Google" id="ProtNLM"/>
    </source>
</evidence>
<sequence length="1894" mass="190816">MVLLPKKQDKRGERFLNFTETCYSSCNERQHHFFMNYIEDWDVLLGASAASIEVSVIARPPDQSLWELWLLEDSSRAELPVTDNSEDTLPMGVVVSYTSQLNVFISEDKILPPTPVLLLLSTDGVLCPFHIINKDAKSLIVKPEQLHMEGERQIKAAGSAPSFSAPGPATAVASHPQPGTLMSGVTNMPPTGLPGKLIAPALSLPTKPQAPAFTLPAVSVPAKPPTTPAFTLPAASGSAKPPAAAAGLSFTLPTASGSAKPPTAAQTFSFSSANLSGKPPSVPAFSLSPVGVPSNTPAASFGFGMPTSSSFSFTPQDSSSFAGKLQSSPFSVPSTSLPLSAPANSSSALFGTSVGTASFPKPVGIPVPPFTLEPAGGAFEAAVPKSESINSSIQAANSNVQPAASSVRVNLKDKFGAADPAQPKPSFAPNAAGFSFTPPAKTTTPAAPSSIAVPAPSPGTPSRPFSDVVHSSQSALPAPAVAQKTARVLPGVAKPGPPQPVPSGSFDRQVVDSKDPIHNGIKEEIAHFQKELDDLKARTAKACFTVGTEDEMRQLRTESDKLHTFLLQIQDTTKSLHGDIGSLKTTVLEGLANAENAREQKERLSDPVYRRLLYKKPLDPRSEAQMQEIRRLHQYVKFEVQGVSDVLDVEWDRFLESKKRQKGYAVSDRETLFNTLANNREIINQQWQRLNQLMESLYQLRLYNCTSQWSVTNEESICHSNDVEVESLQETLSKTMIDTTIKPAPKLPPKLSPAKQNQLRNFLTKRKTPPVRSLAPANLSRSSFLNPSYIEDLDDVSSSSSLSEAADNQGRLSEAQQGLVRQETPPPDPSAVRGVRHAPVARTVSVQPGFGTPAAPFGKVQPSSGLLTSTPAISVPSMRVIPPGADSTMLATKTVKHGAPTIPATQAAAAAAMRRQQITSLAPAALTESALQTVPKVVNVKELKGNGPGLNTQLVMAPTALQSMTPTNNQSLNKPAPAQPKQVPPVGLKTAPAPSSSPQPGPVLAIGKGTGPGVSPPSSLATGAPGNKAFPFSSPSVFSTATATPSAPTATFGGLPPGKDSIQLSSLIAGPGNMAPFASGSDISTPFLSFMPPPSSSVDPSSTVKPTNSPAQVAPSPAPLLLPKDTTQPANFMSGGGIKQQFVSPPNMPTSFVSVMPPSFSPADNSPSAKPASAPIPVATSAPSGTSPAGETLGSFSGLRVGQVEDASKAAPLAPQVKVQGVGSLVSSSKPGDSASTTGTSSPVLFNAPALAGIFNPGAKSSFSSAPAGAPSSSIQPPAAFGFFPPITSALTTAASLPVTSAAVAPGMFASDAKQLAVPEKSDPDSTSSQLQALLAQPSDGSKEPAPSPVVSGTVSAPPVAPSTITTSPPAAETKTLTAPITTLSATINLGQNAATTSTPAVVSPLASPANTSLSSQTPVLVSTTTSGPPSTQVSSGGGPTAPGSAFVQPPAAASAAPAAASVFGQTPGASSGPLLFGQQSSGSTSTSGSTAPTSAFGSSGFAVTEQSGGFGQPAFGQTGSFWKASPGSANNFSFKPSSFGSPPVFGQTPASTADASSGGGGLFGSLVNTSSAGTFSFGQQSSSTSTAGGGLFGQSTAPVFGQSSSTFGQSTPAFGSASSSATTTTSPSVFGFGQSAGFSSGNSGSVFGQSQNAGVFGQQSPAASGSLFGASSGGSGSGGFFSGLGGKPSQEAANKNPFSSAGAAFGAAGPTTTSSLFGNSGAKSFGFGSNATFGEQKSSGTFSAGGSVAAQGFSFSSPNKTGGFGAAPVFGSPPTFGGSPGFGGSPTFGTAPAFSGPLGSTSGKVFGEGTAAANTGGFGFGSGGGGASTFGSLVNQSAPSFGSLSQQGPGFGGQNSGFVFGSGNSGAPSGSSGGFAFGGTNQSSSAFGGGWRG</sequence>
<dbReference type="Proteomes" id="UP000770717">
    <property type="component" value="Unassembled WGS sequence"/>
</dbReference>
<feature type="compositionally biased region" description="Low complexity" evidence="1">
    <location>
        <begin position="1154"/>
        <end position="1179"/>
    </location>
</feature>
<evidence type="ECO:0000256" key="1">
    <source>
        <dbReference type="SAM" id="MobiDB-lite"/>
    </source>
</evidence>
<feature type="compositionally biased region" description="Low complexity" evidence="1">
    <location>
        <begin position="796"/>
        <end position="807"/>
    </location>
</feature>
<dbReference type="GO" id="GO:0008139">
    <property type="term" value="F:nuclear localization sequence binding"/>
    <property type="evidence" value="ECO:0007669"/>
    <property type="project" value="TreeGrafter"/>
</dbReference>
<feature type="compositionally biased region" description="Low complexity" evidence="1">
    <location>
        <begin position="1093"/>
        <end position="1107"/>
    </location>
</feature>
<feature type="region of interest" description="Disordered" evidence="1">
    <location>
        <begin position="416"/>
        <end position="469"/>
    </location>
</feature>
<accession>A0A8J6B9S7</accession>